<feature type="transmembrane region" description="Helical" evidence="1">
    <location>
        <begin position="12"/>
        <end position="31"/>
    </location>
</feature>
<protein>
    <submittedName>
        <fullName evidence="2">Uncharacterized protein</fullName>
    </submittedName>
</protein>
<evidence type="ECO:0000313" key="2">
    <source>
        <dbReference type="EMBL" id="KAK2168283.1"/>
    </source>
</evidence>
<evidence type="ECO:0000256" key="1">
    <source>
        <dbReference type="SAM" id="Phobius"/>
    </source>
</evidence>
<evidence type="ECO:0000313" key="3">
    <source>
        <dbReference type="Proteomes" id="UP001208570"/>
    </source>
</evidence>
<comment type="caution">
    <text evidence="2">The sequence shown here is derived from an EMBL/GenBank/DDBJ whole genome shotgun (WGS) entry which is preliminary data.</text>
</comment>
<reference evidence="2" key="1">
    <citation type="journal article" date="2023" name="Mol. Biol. Evol.">
        <title>Third-Generation Sequencing Reveals the Adaptive Role of the Epigenome in Three Deep-Sea Polychaetes.</title>
        <authorList>
            <person name="Perez M."/>
            <person name="Aroh O."/>
            <person name="Sun Y."/>
            <person name="Lan Y."/>
            <person name="Juniper S.K."/>
            <person name="Young C.R."/>
            <person name="Angers B."/>
            <person name="Qian P.Y."/>
        </authorList>
    </citation>
    <scope>NUCLEOTIDE SEQUENCE</scope>
    <source>
        <strain evidence="2">P08H-3</strain>
    </source>
</reference>
<dbReference type="Proteomes" id="UP001208570">
    <property type="component" value="Unassembled WGS sequence"/>
</dbReference>
<name>A0AAD9KD49_9ANNE</name>
<proteinExistence type="predicted"/>
<keyword evidence="1" id="KW-1133">Transmembrane helix</keyword>
<accession>A0AAD9KD49</accession>
<dbReference type="AlphaFoldDB" id="A0AAD9KD49"/>
<dbReference type="EMBL" id="JAODUP010000018">
    <property type="protein sequence ID" value="KAK2168283.1"/>
    <property type="molecule type" value="Genomic_DNA"/>
</dbReference>
<keyword evidence="3" id="KW-1185">Reference proteome</keyword>
<sequence>MLICYVGDLCYVYLLYVFVSWTFTFPVKHVVLMTLPTNGPRLLTVDCTFNIADVTYHLCLSGVLIDYKNVLPVWRACENIGNSLLNSSILPTMCYYC</sequence>
<keyword evidence="1" id="KW-0812">Transmembrane</keyword>
<gene>
    <name evidence="2" type="ORF">LSH36_18g02000</name>
</gene>
<organism evidence="2 3">
    <name type="scientific">Paralvinella palmiformis</name>
    <dbReference type="NCBI Taxonomy" id="53620"/>
    <lineage>
        <taxon>Eukaryota</taxon>
        <taxon>Metazoa</taxon>
        <taxon>Spiralia</taxon>
        <taxon>Lophotrochozoa</taxon>
        <taxon>Annelida</taxon>
        <taxon>Polychaeta</taxon>
        <taxon>Sedentaria</taxon>
        <taxon>Canalipalpata</taxon>
        <taxon>Terebellida</taxon>
        <taxon>Terebelliformia</taxon>
        <taxon>Alvinellidae</taxon>
        <taxon>Paralvinella</taxon>
    </lineage>
</organism>
<keyword evidence="1" id="KW-0472">Membrane</keyword>